<evidence type="ECO:0000256" key="12">
    <source>
        <dbReference type="ARBA" id="ARBA00023317"/>
    </source>
</evidence>
<dbReference type="OMA" id="NCAHDDE"/>
<keyword evidence="9" id="KW-0067">ATP-binding</keyword>
<evidence type="ECO:0000259" key="14">
    <source>
        <dbReference type="Pfam" id="PF00224"/>
    </source>
</evidence>
<sequence>MHFKLLHDISGRLVVIKLILPDVMMMLGTFSAHLVMGQCQRLVPSHEGWGYIGCDFTSPRKKCKLLLSVPRCSLSNEIFGKHLILLSPKAKGKSAAYPLVLASKHGKNDHEKSSCKPYNPDEKLKSTLYSAEKNVSPEYVDAKPVDSSSSSKEEVSKHDPSSLSWEVAIKKPVHQQGNLLDRLKGVQLHVLALEQWNASRLRKCHRDYFASATNLIHYVALQSLDVQQLKEDLSSVGLLNLETINAYVLASVTAGIQLLENLSSNHGSTRENIVLPSSMIDNSSVINPISQQEGLRYKQREIKDELSLHEMKRRASLHAEKLLGLHPDGRPVHIMVTVGQEAMQNENLISDLLKAGTTVIRINCAHDDSNVWREIIRRVKNCSQLLEKPCRVIMDLAGPKLRTGPLETGPHVMKIAPKRDGKGAVLYPAHVWLSYPGARPPSHLSPDAVLFVDNKEWLRNLNVGDILRFTDTRGKVRTLKISEKFPVFSDVGCLAEISKTSYIESGTELHIKGRKNKLGCGRVVDVPAVQQFVRLRVGDLLLISRDSSLKSNDYKRSSIGTARITCSCGRLFDSVEPGEVIKFDDGKIQGIIRGVSMSEICVSITHAAPKGSKLGSEKSINIPESNMQFEGLTVKDLVDLEFVAANADMVGVSFANDVRDIVMLQRELEKRKLGNLGIVLKIETQGGFEKLPLLLLQAMQSPNPLGVMIARGDLAVECGWEKLADMQEEILSICNAAHIPAIWATQVLETLVKSGLPTRAEITDVAAARSRHNTAYRWEQLEHQTACGYTIYCVTIICASKQGL</sequence>
<dbReference type="HOGENOM" id="CLU_015439_6_0_1"/>
<dbReference type="PANTHER" id="PTHR11817">
    <property type="entry name" value="PYRUVATE KINASE"/>
    <property type="match status" value="1"/>
</dbReference>
<keyword evidence="13" id="KW-0812">Transmembrane</keyword>
<keyword evidence="16" id="KW-1185">Reference proteome</keyword>
<dbReference type="AlphaFoldDB" id="W1PD75"/>
<dbReference type="SUPFAM" id="SSF51621">
    <property type="entry name" value="Phosphoenolpyruvate/pyruvate domain"/>
    <property type="match status" value="1"/>
</dbReference>
<keyword evidence="13" id="KW-0472">Membrane</keyword>
<dbReference type="GO" id="GO:0005524">
    <property type="term" value="F:ATP binding"/>
    <property type="evidence" value="ECO:0007669"/>
    <property type="project" value="UniProtKB-KW"/>
</dbReference>
<dbReference type="GO" id="GO:0016301">
    <property type="term" value="F:kinase activity"/>
    <property type="evidence" value="ECO:0007669"/>
    <property type="project" value="UniProtKB-KW"/>
</dbReference>
<dbReference type="Gene3D" id="3.20.20.60">
    <property type="entry name" value="Phosphoenolpyruvate-binding domains"/>
    <property type="match status" value="2"/>
</dbReference>
<comment type="pathway">
    <text evidence="2">Carbohydrate degradation; glycolysis; pyruvate from D-glyceraldehyde 3-phosphate: step 5/5.</text>
</comment>
<evidence type="ECO:0000313" key="16">
    <source>
        <dbReference type="Proteomes" id="UP000017836"/>
    </source>
</evidence>
<dbReference type="InterPro" id="IPR001697">
    <property type="entry name" value="Pyr_Knase"/>
</dbReference>
<proteinExistence type="inferred from homology"/>
<dbReference type="GO" id="GO:0030955">
    <property type="term" value="F:potassium ion binding"/>
    <property type="evidence" value="ECO:0007669"/>
    <property type="project" value="InterPro"/>
</dbReference>
<keyword evidence="12" id="KW-0670">Pyruvate</keyword>
<evidence type="ECO:0000313" key="15">
    <source>
        <dbReference type="EMBL" id="ERN05010.1"/>
    </source>
</evidence>
<dbReference type="UniPathway" id="UPA00109">
    <property type="reaction ID" value="UER00188"/>
</dbReference>
<keyword evidence="11" id="KW-0324">Glycolysis</keyword>
<protein>
    <recommendedName>
        <fullName evidence="4">pyruvate kinase</fullName>
        <ecNumber evidence="4">2.7.1.40</ecNumber>
    </recommendedName>
</protein>
<evidence type="ECO:0000256" key="5">
    <source>
        <dbReference type="ARBA" id="ARBA00022679"/>
    </source>
</evidence>
<reference evidence="16" key="1">
    <citation type="journal article" date="2013" name="Science">
        <title>The Amborella genome and the evolution of flowering plants.</title>
        <authorList>
            <consortium name="Amborella Genome Project"/>
        </authorList>
    </citation>
    <scope>NUCLEOTIDE SEQUENCE [LARGE SCALE GENOMIC DNA]</scope>
</reference>
<dbReference type="InterPro" id="IPR011037">
    <property type="entry name" value="Pyrv_Knase-like_insert_dom_sf"/>
</dbReference>
<accession>W1PD75</accession>
<dbReference type="InterPro" id="IPR015813">
    <property type="entry name" value="Pyrv/PenolPyrv_kinase-like_dom"/>
</dbReference>
<dbReference type="eggNOG" id="KOG2323">
    <property type="taxonomic scope" value="Eukaryota"/>
</dbReference>
<keyword evidence="8" id="KW-0418">Kinase</keyword>
<organism evidence="15 16">
    <name type="scientific">Amborella trichopoda</name>
    <dbReference type="NCBI Taxonomy" id="13333"/>
    <lineage>
        <taxon>Eukaryota</taxon>
        <taxon>Viridiplantae</taxon>
        <taxon>Streptophyta</taxon>
        <taxon>Embryophyta</taxon>
        <taxon>Tracheophyta</taxon>
        <taxon>Spermatophyta</taxon>
        <taxon>Magnoliopsida</taxon>
        <taxon>Amborellales</taxon>
        <taxon>Amborellaceae</taxon>
        <taxon>Amborella</taxon>
    </lineage>
</organism>
<evidence type="ECO:0000256" key="11">
    <source>
        <dbReference type="ARBA" id="ARBA00023152"/>
    </source>
</evidence>
<keyword evidence="13" id="KW-1133">Transmembrane helix</keyword>
<dbReference type="GO" id="GO:0005737">
    <property type="term" value="C:cytoplasm"/>
    <property type="evidence" value="ECO:0000318"/>
    <property type="project" value="GO_Central"/>
</dbReference>
<evidence type="ECO:0000256" key="9">
    <source>
        <dbReference type="ARBA" id="ARBA00022840"/>
    </source>
</evidence>
<feature type="domain" description="Pyruvate kinase barrel" evidence="14">
    <location>
        <begin position="533"/>
        <end position="768"/>
    </location>
</feature>
<evidence type="ECO:0000256" key="1">
    <source>
        <dbReference type="ARBA" id="ARBA00001958"/>
    </source>
</evidence>
<name>W1PD75_AMBTC</name>
<dbReference type="Gramene" id="ERN05010">
    <property type="protein sequence ID" value="ERN05010"/>
    <property type="gene ID" value="AMTR_s00053p00020430"/>
</dbReference>
<evidence type="ECO:0000256" key="3">
    <source>
        <dbReference type="ARBA" id="ARBA00008663"/>
    </source>
</evidence>
<dbReference type="SUPFAM" id="SSF50800">
    <property type="entry name" value="PK beta-barrel domain-like"/>
    <property type="match status" value="1"/>
</dbReference>
<dbReference type="GO" id="GO:0006096">
    <property type="term" value="P:glycolytic process"/>
    <property type="evidence" value="ECO:0000318"/>
    <property type="project" value="GO_Central"/>
</dbReference>
<keyword evidence="10" id="KW-0460">Magnesium</keyword>
<evidence type="ECO:0000256" key="10">
    <source>
        <dbReference type="ARBA" id="ARBA00022842"/>
    </source>
</evidence>
<evidence type="ECO:0000256" key="7">
    <source>
        <dbReference type="ARBA" id="ARBA00022741"/>
    </source>
</evidence>
<dbReference type="GO" id="GO:0000287">
    <property type="term" value="F:magnesium ion binding"/>
    <property type="evidence" value="ECO:0007669"/>
    <property type="project" value="InterPro"/>
</dbReference>
<dbReference type="Pfam" id="PF00224">
    <property type="entry name" value="PK"/>
    <property type="match status" value="2"/>
</dbReference>
<comment type="similarity">
    <text evidence="3">Belongs to the pyruvate kinase family.</text>
</comment>
<dbReference type="InterPro" id="IPR015806">
    <property type="entry name" value="Pyrv_Knase_insert_dom_sf"/>
</dbReference>
<evidence type="ECO:0000256" key="2">
    <source>
        <dbReference type="ARBA" id="ARBA00004997"/>
    </source>
</evidence>
<evidence type="ECO:0000256" key="4">
    <source>
        <dbReference type="ARBA" id="ARBA00012142"/>
    </source>
</evidence>
<evidence type="ECO:0000256" key="6">
    <source>
        <dbReference type="ARBA" id="ARBA00022723"/>
    </source>
</evidence>
<comment type="cofactor">
    <cofactor evidence="1">
        <name>K(+)</name>
        <dbReference type="ChEBI" id="CHEBI:29103"/>
    </cofactor>
</comment>
<keyword evidence="7" id="KW-0547">Nucleotide-binding</keyword>
<dbReference type="GO" id="GO:0004743">
    <property type="term" value="F:pyruvate kinase activity"/>
    <property type="evidence" value="ECO:0000318"/>
    <property type="project" value="GO_Central"/>
</dbReference>
<dbReference type="STRING" id="13333.W1PD75"/>
<dbReference type="InterPro" id="IPR015793">
    <property type="entry name" value="Pyrv_Knase_brl"/>
</dbReference>
<evidence type="ECO:0000256" key="8">
    <source>
        <dbReference type="ARBA" id="ARBA00022777"/>
    </source>
</evidence>
<keyword evidence="5" id="KW-0808">Transferase</keyword>
<dbReference type="EMBL" id="KI394012">
    <property type="protein sequence ID" value="ERN05010.1"/>
    <property type="molecule type" value="Genomic_DNA"/>
</dbReference>
<feature type="domain" description="Pyruvate kinase barrel" evidence="14">
    <location>
        <begin position="332"/>
        <end position="416"/>
    </location>
</feature>
<dbReference type="EC" id="2.7.1.40" evidence="4"/>
<dbReference type="Gene3D" id="2.40.33.10">
    <property type="entry name" value="PK beta-barrel domain-like"/>
    <property type="match status" value="1"/>
</dbReference>
<feature type="transmembrane region" description="Helical" evidence="13">
    <location>
        <begin position="12"/>
        <end position="36"/>
    </location>
</feature>
<dbReference type="Proteomes" id="UP000017836">
    <property type="component" value="Unassembled WGS sequence"/>
</dbReference>
<keyword evidence="6" id="KW-0479">Metal-binding</keyword>
<gene>
    <name evidence="15" type="ORF">AMTR_s00053p00020430</name>
</gene>
<dbReference type="InterPro" id="IPR040442">
    <property type="entry name" value="Pyrv_kinase-like_dom_sf"/>
</dbReference>
<evidence type="ECO:0000256" key="13">
    <source>
        <dbReference type="SAM" id="Phobius"/>
    </source>
</evidence>